<dbReference type="eggNOG" id="COG0346">
    <property type="taxonomic scope" value="Bacteria"/>
</dbReference>
<dbReference type="HOGENOM" id="CLU_148021_1_0_11"/>
<dbReference type="SUPFAM" id="SSF54593">
    <property type="entry name" value="Glyoxalase/Bleomycin resistance protein/Dihydroxybiphenyl dioxygenase"/>
    <property type="match status" value="1"/>
</dbReference>
<sequence>MTQPMEVTTVFVTRYVADHDEMAQWYARFLGRTWDAEPMLSCREWHLGQEVFFQVIHDPDRAGETSFAFGARDLAGEGRRLTEMGLDPASSGDVAGFDDLRWMPLTDPEGVETGVLNAGGVREG</sequence>
<dbReference type="STRING" id="478801.Ksed_02040"/>
<protein>
    <recommendedName>
        <fullName evidence="3">VOC domain-containing protein</fullName>
    </recommendedName>
</protein>
<dbReference type="RefSeq" id="WP_012801709.1">
    <property type="nucleotide sequence ID" value="NC_013169.1"/>
</dbReference>
<evidence type="ECO:0000313" key="1">
    <source>
        <dbReference type="EMBL" id="ACV05290.1"/>
    </source>
</evidence>
<proteinExistence type="predicted"/>
<evidence type="ECO:0000313" key="2">
    <source>
        <dbReference type="Proteomes" id="UP000006666"/>
    </source>
</evidence>
<dbReference type="Proteomes" id="UP000006666">
    <property type="component" value="Chromosome"/>
</dbReference>
<dbReference type="InterPro" id="IPR029068">
    <property type="entry name" value="Glyas_Bleomycin-R_OHBP_Dase"/>
</dbReference>
<gene>
    <name evidence="1" type="ordered locus">Ksed_02040</name>
</gene>
<evidence type="ECO:0008006" key="3">
    <source>
        <dbReference type="Google" id="ProtNLM"/>
    </source>
</evidence>
<name>C7NJG0_KYTSD</name>
<dbReference type="AlphaFoldDB" id="C7NJG0"/>
<dbReference type="EMBL" id="CP001686">
    <property type="protein sequence ID" value="ACV05290.1"/>
    <property type="molecule type" value="Genomic_DNA"/>
</dbReference>
<accession>C7NJG0</accession>
<dbReference type="KEGG" id="kse:Ksed_02040"/>
<dbReference type="Gene3D" id="3.10.180.10">
    <property type="entry name" value="2,3-Dihydroxybiphenyl 1,2-Dioxygenase, domain 1"/>
    <property type="match status" value="1"/>
</dbReference>
<keyword evidence="2" id="KW-1185">Reference proteome</keyword>
<reference evidence="1 2" key="1">
    <citation type="journal article" date="2009" name="Stand. Genomic Sci.">
        <title>Complete genome sequence of Kytococcus sedentarius type strain (541).</title>
        <authorList>
            <person name="Sims D."/>
            <person name="Brettin T."/>
            <person name="Detter J.C."/>
            <person name="Han C."/>
            <person name="Lapidus A."/>
            <person name="Copeland A."/>
            <person name="Glavina Del Rio T."/>
            <person name="Nolan M."/>
            <person name="Chen F."/>
            <person name="Lucas S."/>
            <person name="Tice H."/>
            <person name="Cheng J.F."/>
            <person name="Bruce D."/>
            <person name="Goodwin L."/>
            <person name="Pitluck S."/>
            <person name="Ovchinnikova G."/>
            <person name="Pati A."/>
            <person name="Ivanova N."/>
            <person name="Mavrommatis K."/>
            <person name="Chen A."/>
            <person name="Palaniappan K."/>
            <person name="D'haeseleer P."/>
            <person name="Chain P."/>
            <person name="Bristow J."/>
            <person name="Eisen J.A."/>
            <person name="Markowitz V."/>
            <person name="Hugenholtz P."/>
            <person name="Schneider S."/>
            <person name="Goker M."/>
            <person name="Pukall R."/>
            <person name="Kyrpides N.C."/>
            <person name="Klenk H.P."/>
        </authorList>
    </citation>
    <scope>NUCLEOTIDE SEQUENCE [LARGE SCALE GENOMIC DNA]</scope>
    <source>
        <strain evidence="2">ATCC 14392 / DSM 20547 / JCM 11482 / CCUG 33030 / NBRC 15357 / NCTC 11040 / CCM 314 / 541</strain>
    </source>
</reference>
<organism evidence="1 2">
    <name type="scientific">Kytococcus sedentarius (strain ATCC 14392 / DSM 20547 / JCM 11482 / CCUG 33030 / NBRC 15357 / NCTC 11040 / CCM 314 / 541)</name>
    <name type="common">Micrococcus sedentarius</name>
    <dbReference type="NCBI Taxonomy" id="478801"/>
    <lineage>
        <taxon>Bacteria</taxon>
        <taxon>Bacillati</taxon>
        <taxon>Actinomycetota</taxon>
        <taxon>Actinomycetes</taxon>
        <taxon>Micrococcales</taxon>
        <taxon>Kytococcaceae</taxon>
        <taxon>Kytococcus</taxon>
    </lineage>
</organism>